<comment type="caution">
    <text evidence="3">The sequence shown here is derived from an EMBL/GenBank/DDBJ whole genome shotgun (WGS) entry which is preliminary data.</text>
</comment>
<dbReference type="SUPFAM" id="SSF117281">
    <property type="entry name" value="Kelch motif"/>
    <property type="match status" value="1"/>
</dbReference>
<dbReference type="Pfam" id="PF12937">
    <property type="entry name" value="F-box-like"/>
    <property type="match status" value="1"/>
</dbReference>
<accession>A0AA38WJQ2</accession>
<dbReference type="Proteomes" id="UP001172457">
    <property type="component" value="Chromosome 4"/>
</dbReference>
<feature type="region of interest" description="Disordered" evidence="1">
    <location>
        <begin position="38"/>
        <end position="62"/>
    </location>
</feature>
<protein>
    <recommendedName>
        <fullName evidence="2">F-box domain-containing protein</fullName>
    </recommendedName>
</protein>
<sequence length="684" mass="79740">MSDSDNKDVDLIINQIVMNNIRAMKLVREFIENELIGNEDIGPSNKRPRGPTKDRGREEGDDKLVADYFSDNPMYDDGNFSRRFRMSHRLFLRIVADLERELDYFKQQWDARGVKGFSLLQKCVSAIRQLAYGSAADASDEYLRMSETTSRDCLENICQGIIHLYRRQYLRKPRISNCYFRKTSERVSIMEDLPTELTIDILLRLPVSTIIHCKRVCKKWRNLVSDSFFVNLHLSTGLVVHRCKHYEDPGILEWVEIADRHRLHHDPFRTLDLNLVPILENSKVNRMVSVNGLICLWRISPILKFDDVYICNPVTREMIILPRQQQKYKQSGFLPPAFYGIGVSSLTGEYKVVKLSHPGVSLETVETDVYTLGTRQWRNLGQVPYPIHATSGPFLNDHFHWVISDNRRDATERICSFDLNKETFQLFPSHSSREENDCYIQCLAVLKGCLCICYGYESQLTIWVMKEYGIRNSWHKEVVITYAIIRGLKWPCSVPISVTEDLKDGSILLISAGKMWAFYPRSGTIEEIGMLSCYHNVISYRPSFLRLEKFESEIHLNLPMAMLVRSSKHITVVAKVHWHLWYLFFLWSYVVDRQKVQREPSVCLSSKRIQKTGAHDHLLHVRMQQVVELSFELSFREEISPSPVNRGILKWMEVEDKIDPYHLDHDNIMTLDLNLAFILLNSYN</sequence>
<dbReference type="PROSITE" id="PS50181">
    <property type="entry name" value="FBOX"/>
    <property type="match status" value="1"/>
</dbReference>
<dbReference type="Pfam" id="PF08268">
    <property type="entry name" value="FBA_3"/>
    <property type="match status" value="1"/>
</dbReference>
<feature type="compositionally biased region" description="Basic and acidic residues" evidence="1">
    <location>
        <begin position="51"/>
        <end position="62"/>
    </location>
</feature>
<dbReference type="SUPFAM" id="SSF81383">
    <property type="entry name" value="F-box domain"/>
    <property type="match status" value="1"/>
</dbReference>
<evidence type="ECO:0000313" key="3">
    <source>
        <dbReference type="EMBL" id="KAJ9552394.1"/>
    </source>
</evidence>
<dbReference type="SMART" id="SM00256">
    <property type="entry name" value="FBOX"/>
    <property type="match status" value="1"/>
</dbReference>
<dbReference type="InterPro" id="IPR017451">
    <property type="entry name" value="F-box-assoc_interact_dom"/>
</dbReference>
<dbReference type="InterPro" id="IPR015915">
    <property type="entry name" value="Kelch-typ_b-propeller"/>
</dbReference>
<evidence type="ECO:0000259" key="2">
    <source>
        <dbReference type="PROSITE" id="PS50181"/>
    </source>
</evidence>
<dbReference type="InterPro" id="IPR036047">
    <property type="entry name" value="F-box-like_dom_sf"/>
</dbReference>
<dbReference type="NCBIfam" id="TIGR01640">
    <property type="entry name" value="F_box_assoc_1"/>
    <property type="match status" value="1"/>
</dbReference>
<evidence type="ECO:0000256" key="1">
    <source>
        <dbReference type="SAM" id="MobiDB-lite"/>
    </source>
</evidence>
<keyword evidence="4" id="KW-1185">Reference proteome</keyword>
<name>A0AA38WJQ2_9ASTR</name>
<dbReference type="EMBL" id="JARYMX010000004">
    <property type="protein sequence ID" value="KAJ9552394.1"/>
    <property type="molecule type" value="Genomic_DNA"/>
</dbReference>
<dbReference type="PANTHER" id="PTHR47150:SF4">
    <property type="entry name" value="HARBINGER TRANSPOSASE-DERIVED PROTEIN-RELATED"/>
    <property type="match status" value="1"/>
</dbReference>
<feature type="domain" description="F-box" evidence="2">
    <location>
        <begin position="187"/>
        <end position="232"/>
    </location>
</feature>
<reference evidence="3" key="1">
    <citation type="submission" date="2023-03" db="EMBL/GenBank/DDBJ databases">
        <title>Chromosome-scale reference genome and RAD-based genetic map of yellow starthistle (Centaurea solstitialis) reveal putative structural variation and QTLs associated with invader traits.</title>
        <authorList>
            <person name="Reatini B."/>
            <person name="Cang F.A."/>
            <person name="Jiang Q."/>
            <person name="Mckibben M.T.W."/>
            <person name="Barker M.S."/>
            <person name="Rieseberg L.H."/>
            <person name="Dlugosch K.M."/>
        </authorList>
    </citation>
    <scope>NUCLEOTIDE SEQUENCE</scope>
    <source>
        <strain evidence="3">CAN-66</strain>
        <tissue evidence="3">Leaf</tissue>
    </source>
</reference>
<dbReference type="InterPro" id="IPR001810">
    <property type="entry name" value="F-box_dom"/>
</dbReference>
<gene>
    <name evidence="3" type="ORF">OSB04_016439</name>
</gene>
<dbReference type="Gene3D" id="1.20.1280.50">
    <property type="match status" value="1"/>
</dbReference>
<evidence type="ECO:0000313" key="4">
    <source>
        <dbReference type="Proteomes" id="UP001172457"/>
    </source>
</evidence>
<dbReference type="AlphaFoldDB" id="A0AA38WJQ2"/>
<organism evidence="3 4">
    <name type="scientific">Centaurea solstitialis</name>
    <name type="common">yellow star-thistle</name>
    <dbReference type="NCBI Taxonomy" id="347529"/>
    <lineage>
        <taxon>Eukaryota</taxon>
        <taxon>Viridiplantae</taxon>
        <taxon>Streptophyta</taxon>
        <taxon>Embryophyta</taxon>
        <taxon>Tracheophyta</taxon>
        <taxon>Spermatophyta</taxon>
        <taxon>Magnoliopsida</taxon>
        <taxon>eudicotyledons</taxon>
        <taxon>Gunneridae</taxon>
        <taxon>Pentapetalae</taxon>
        <taxon>asterids</taxon>
        <taxon>campanulids</taxon>
        <taxon>Asterales</taxon>
        <taxon>Asteraceae</taxon>
        <taxon>Carduoideae</taxon>
        <taxon>Cardueae</taxon>
        <taxon>Centaureinae</taxon>
        <taxon>Centaurea</taxon>
    </lineage>
</organism>
<dbReference type="PANTHER" id="PTHR47150">
    <property type="entry name" value="OS12G0169200 PROTEIN"/>
    <property type="match status" value="1"/>
</dbReference>
<proteinExistence type="predicted"/>
<dbReference type="InterPro" id="IPR013187">
    <property type="entry name" value="F-box-assoc_dom_typ3"/>
</dbReference>